<name>A0A6A8A7L5_9HYPH</name>
<keyword evidence="1" id="KW-0472">Membrane</keyword>
<sequence length="137" mass="15257">MTDGPIWSRRWKRLLAAVFVIFAGLALRHFGYKLGLSFVVVKYGGSVLWGGMVFLLVAFVTGSRKVVLTAVVALAISASVEFSRLYHTPELDAFRLTTAGKLLLGRVFSLWNILSYAIGISLAALIDRRLRRLDRDQ</sequence>
<protein>
    <submittedName>
        <fullName evidence="2">DUF2809 domain-containing protein</fullName>
    </submittedName>
</protein>
<dbReference type="RefSeq" id="WP_153352832.1">
    <property type="nucleotide sequence ID" value="NZ_JAYKOO010000005.1"/>
</dbReference>
<organism evidence="2 3">
    <name type="scientific">Endobacterium cereale</name>
    <dbReference type="NCBI Taxonomy" id="2663029"/>
    <lineage>
        <taxon>Bacteria</taxon>
        <taxon>Pseudomonadati</taxon>
        <taxon>Pseudomonadota</taxon>
        <taxon>Alphaproteobacteria</taxon>
        <taxon>Hyphomicrobiales</taxon>
        <taxon>Rhizobiaceae</taxon>
        <taxon>Endobacterium</taxon>
    </lineage>
</organism>
<keyword evidence="1" id="KW-0812">Transmembrane</keyword>
<keyword evidence="3" id="KW-1185">Reference proteome</keyword>
<evidence type="ECO:0000256" key="1">
    <source>
        <dbReference type="SAM" id="Phobius"/>
    </source>
</evidence>
<proteinExistence type="predicted"/>
<dbReference type="EMBL" id="WIXI01000028">
    <property type="protein sequence ID" value="MQY45266.1"/>
    <property type="molecule type" value="Genomic_DNA"/>
</dbReference>
<feature type="transmembrane region" description="Helical" evidence="1">
    <location>
        <begin position="36"/>
        <end position="59"/>
    </location>
</feature>
<dbReference type="InterPro" id="IPR021257">
    <property type="entry name" value="DUF2809"/>
</dbReference>
<gene>
    <name evidence="2" type="ORF">GAO09_04190</name>
</gene>
<evidence type="ECO:0000313" key="2">
    <source>
        <dbReference type="EMBL" id="MQY45266.1"/>
    </source>
</evidence>
<evidence type="ECO:0000313" key="3">
    <source>
        <dbReference type="Proteomes" id="UP000435138"/>
    </source>
</evidence>
<feature type="transmembrane region" description="Helical" evidence="1">
    <location>
        <begin position="107"/>
        <end position="126"/>
    </location>
</feature>
<comment type="caution">
    <text evidence="2">The sequence shown here is derived from an EMBL/GenBank/DDBJ whole genome shotgun (WGS) entry which is preliminary data.</text>
</comment>
<reference evidence="2 3" key="1">
    <citation type="submission" date="2019-11" db="EMBL/GenBank/DDBJ databases">
        <title>Genome analysis of Rhizobacterium cereale a novel genus and species isolated from maize roots in North Spain.</title>
        <authorList>
            <person name="Menendez E."/>
            <person name="Flores-Felix J.D."/>
            <person name="Ramirez-Bahena M.-H."/>
            <person name="Igual J.M."/>
            <person name="Garcia-Fraile P."/>
            <person name="Peix A."/>
            <person name="Velazquez E."/>
        </authorList>
    </citation>
    <scope>NUCLEOTIDE SEQUENCE [LARGE SCALE GENOMIC DNA]</scope>
    <source>
        <strain evidence="2 3">RZME27</strain>
    </source>
</reference>
<accession>A0A6A8A7L5</accession>
<dbReference type="Pfam" id="PF10990">
    <property type="entry name" value="DUF2809"/>
    <property type="match status" value="1"/>
</dbReference>
<feature type="transmembrane region" description="Helical" evidence="1">
    <location>
        <begin position="66"/>
        <end position="87"/>
    </location>
</feature>
<keyword evidence="1" id="KW-1133">Transmembrane helix</keyword>
<dbReference type="Proteomes" id="UP000435138">
    <property type="component" value="Unassembled WGS sequence"/>
</dbReference>
<dbReference type="AlphaFoldDB" id="A0A6A8A7L5"/>